<gene>
    <name evidence="2" type="ORF">OIU77_002653</name>
</gene>
<dbReference type="InterPro" id="IPR044297">
    <property type="entry name" value="CSI1/2/3"/>
</dbReference>
<dbReference type="SUPFAM" id="SSF48371">
    <property type="entry name" value="ARM repeat"/>
    <property type="match status" value="1"/>
</dbReference>
<accession>A0ABQ9AWZ0</accession>
<dbReference type="EMBL" id="JAPFFI010000014">
    <property type="protein sequence ID" value="KAJ6366117.1"/>
    <property type="molecule type" value="Genomic_DNA"/>
</dbReference>
<dbReference type="Proteomes" id="UP001141253">
    <property type="component" value="Chromosome 7"/>
</dbReference>
<organism evidence="2 3">
    <name type="scientific">Salix suchowensis</name>
    <dbReference type="NCBI Taxonomy" id="1278906"/>
    <lineage>
        <taxon>Eukaryota</taxon>
        <taxon>Viridiplantae</taxon>
        <taxon>Streptophyta</taxon>
        <taxon>Embryophyta</taxon>
        <taxon>Tracheophyta</taxon>
        <taxon>Spermatophyta</taxon>
        <taxon>Magnoliopsida</taxon>
        <taxon>eudicotyledons</taxon>
        <taxon>Gunneridae</taxon>
        <taxon>Pentapetalae</taxon>
        <taxon>rosids</taxon>
        <taxon>fabids</taxon>
        <taxon>Malpighiales</taxon>
        <taxon>Salicaceae</taxon>
        <taxon>Saliceae</taxon>
        <taxon>Salix</taxon>
    </lineage>
</organism>
<dbReference type="PANTHER" id="PTHR46369:SF2">
    <property type="entry name" value="PROTEIN CELLULOSE SYNTHASE INTERACTIVE 1"/>
    <property type="match status" value="1"/>
</dbReference>
<evidence type="ECO:0008006" key="4">
    <source>
        <dbReference type="Google" id="ProtNLM"/>
    </source>
</evidence>
<dbReference type="PANTHER" id="PTHR46369">
    <property type="entry name" value="PROTEIN CELLULOSE SYNTHASE INTERACTIVE 1"/>
    <property type="match status" value="1"/>
</dbReference>
<comment type="caution">
    <text evidence="2">The sequence shown here is derived from an EMBL/GenBank/DDBJ whole genome shotgun (WGS) entry which is preliminary data.</text>
</comment>
<proteinExistence type="predicted"/>
<evidence type="ECO:0000256" key="1">
    <source>
        <dbReference type="ARBA" id="ARBA00022737"/>
    </source>
</evidence>
<protein>
    <recommendedName>
        <fullName evidence="4">ARM repeat superfamily protein</fullName>
    </recommendedName>
</protein>
<evidence type="ECO:0000313" key="2">
    <source>
        <dbReference type="EMBL" id="KAJ6366117.1"/>
    </source>
</evidence>
<keyword evidence="1" id="KW-0677">Repeat</keyword>
<reference evidence="2" key="2">
    <citation type="journal article" date="2023" name="Int. J. Mol. Sci.">
        <title>De Novo Assembly and Annotation of 11 Diverse Shrub Willow (Salix) Genomes Reveals Novel Gene Organization in Sex-Linked Regions.</title>
        <authorList>
            <person name="Hyden B."/>
            <person name="Feng K."/>
            <person name="Yates T.B."/>
            <person name="Jawdy S."/>
            <person name="Cereghino C."/>
            <person name="Smart L.B."/>
            <person name="Muchero W."/>
        </authorList>
    </citation>
    <scope>NUCLEOTIDE SEQUENCE</scope>
    <source>
        <tissue evidence="2">Shoot tip</tissue>
    </source>
</reference>
<reference evidence="2" key="1">
    <citation type="submission" date="2022-10" db="EMBL/GenBank/DDBJ databases">
        <authorList>
            <person name="Hyden B.L."/>
            <person name="Feng K."/>
            <person name="Yates T."/>
            <person name="Jawdy S."/>
            <person name="Smart L.B."/>
            <person name="Muchero W."/>
        </authorList>
    </citation>
    <scope>NUCLEOTIDE SEQUENCE</scope>
    <source>
        <tissue evidence="2">Shoot tip</tissue>
    </source>
</reference>
<dbReference type="InterPro" id="IPR016024">
    <property type="entry name" value="ARM-type_fold"/>
</dbReference>
<dbReference type="Gene3D" id="1.25.10.10">
    <property type="entry name" value="Leucine-rich Repeat Variant"/>
    <property type="match status" value="1"/>
</dbReference>
<evidence type="ECO:0000313" key="3">
    <source>
        <dbReference type="Proteomes" id="UP001141253"/>
    </source>
</evidence>
<keyword evidence="3" id="KW-1185">Reference proteome</keyword>
<dbReference type="InterPro" id="IPR011989">
    <property type="entry name" value="ARM-like"/>
</dbReference>
<name>A0ABQ9AWZ0_9ROSI</name>
<dbReference type="InterPro" id="IPR000225">
    <property type="entry name" value="Armadillo"/>
</dbReference>
<dbReference type="Pfam" id="PF00514">
    <property type="entry name" value="Arm"/>
    <property type="match status" value="1"/>
</dbReference>
<sequence length="110" mass="11508">MKLLNVESENILAESSRCLASVFLSIKENREVAAVGRDVLSPLIALANSSTLEVAEQATCALANLILDGEVSEKATPDAIILPATRVLREGTISGEDPSSCSNCSSPSFS</sequence>